<evidence type="ECO:0000256" key="6">
    <source>
        <dbReference type="ARBA" id="ARBA00022692"/>
    </source>
</evidence>
<dbReference type="GO" id="GO:0005886">
    <property type="term" value="C:plasma membrane"/>
    <property type="evidence" value="ECO:0007669"/>
    <property type="project" value="UniProtKB-SubCell"/>
</dbReference>
<keyword evidence="7 14" id="KW-0418">Kinase</keyword>
<dbReference type="Pfam" id="PF02518">
    <property type="entry name" value="HATPase_c"/>
    <property type="match status" value="1"/>
</dbReference>
<dbReference type="InterPro" id="IPR036097">
    <property type="entry name" value="HisK_dim/P_sf"/>
</dbReference>
<evidence type="ECO:0000256" key="5">
    <source>
        <dbReference type="ARBA" id="ARBA00022679"/>
    </source>
</evidence>
<dbReference type="PANTHER" id="PTHR45436:SF5">
    <property type="entry name" value="SENSOR HISTIDINE KINASE TRCS"/>
    <property type="match status" value="1"/>
</dbReference>
<comment type="subcellular location">
    <subcellularLocation>
        <location evidence="2">Cell membrane</location>
    </subcellularLocation>
</comment>
<dbReference type="SMART" id="SM00388">
    <property type="entry name" value="HisKA"/>
    <property type="match status" value="1"/>
</dbReference>
<dbReference type="SUPFAM" id="SSF55874">
    <property type="entry name" value="ATPase domain of HSP90 chaperone/DNA topoisomerase II/histidine kinase"/>
    <property type="match status" value="1"/>
</dbReference>
<dbReference type="SMART" id="SM00304">
    <property type="entry name" value="HAMP"/>
    <property type="match status" value="1"/>
</dbReference>
<sequence>MTVGLRTRVQLTFGLLALALSALLAVSTGVAVAHFLLAQRTDTAVTETELDRGAVQSALESGARDPASVLATLPTDDADTSFALVGGRWSGPEPAGSWGRPPDDLVSAVAEGRTVASRVEDAGGPVLVVGAPLPRAGDALFEVFPLQDVDHTVDVLVAVLAVGAVVTTLVGAALGRWASRVALRPLVELNTVVSDVARGRLDLRVPPTGDPDLDPLAASFNRAISELEGRVRADSRFAADVGHELRTPLTSMLNSMEVIRHRRAALPASVLEPVELLGEDLDRFRVLVVDLLEISRHDAGEEVALEPVDLGELVRRAADGLLRRPVTRVRGGGLVVPGDKRRLERVVVNLVGNAETHGGGCVAVTVQRRGAVARIEVDDAGPGVPEGQRGRVFDRFARLSPSSPNGVGLGLAIVQRHVLAHGGTVEVQERPGGGARFVVELPVR</sequence>
<evidence type="ECO:0000256" key="3">
    <source>
        <dbReference type="ARBA" id="ARBA00012438"/>
    </source>
</evidence>
<evidence type="ECO:0000256" key="4">
    <source>
        <dbReference type="ARBA" id="ARBA00022553"/>
    </source>
</evidence>
<dbReference type="PROSITE" id="PS50109">
    <property type="entry name" value="HIS_KIN"/>
    <property type="match status" value="1"/>
</dbReference>
<dbReference type="Gene3D" id="6.10.340.10">
    <property type="match status" value="1"/>
</dbReference>
<keyword evidence="4" id="KW-0597">Phosphoprotein</keyword>
<keyword evidence="8 11" id="KW-1133">Transmembrane helix</keyword>
<evidence type="ECO:0000256" key="9">
    <source>
        <dbReference type="ARBA" id="ARBA00023012"/>
    </source>
</evidence>
<feature type="transmembrane region" description="Helical" evidence="11">
    <location>
        <begin position="155"/>
        <end position="174"/>
    </location>
</feature>
<dbReference type="PRINTS" id="PR00344">
    <property type="entry name" value="BCTRLSENSOR"/>
</dbReference>
<dbReference type="PANTHER" id="PTHR45436">
    <property type="entry name" value="SENSOR HISTIDINE KINASE YKOH"/>
    <property type="match status" value="1"/>
</dbReference>
<evidence type="ECO:0000256" key="1">
    <source>
        <dbReference type="ARBA" id="ARBA00000085"/>
    </source>
</evidence>
<comment type="caution">
    <text evidence="14">The sequence shown here is derived from an EMBL/GenBank/DDBJ whole genome shotgun (WGS) entry which is preliminary data.</text>
</comment>
<reference evidence="14 15" key="1">
    <citation type="submission" date="2018-10" db="EMBL/GenBank/DDBJ databases">
        <title>Sequencing the genomes of 1000 actinobacteria strains.</title>
        <authorList>
            <person name="Klenk H.-P."/>
        </authorList>
    </citation>
    <scope>NUCLEOTIDE SEQUENCE [LARGE SCALE GENOMIC DNA]</scope>
    <source>
        <strain evidence="14 15">DSM 44267</strain>
    </source>
</reference>
<proteinExistence type="predicted"/>
<dbReference type="InterPro" id="IPR004358">
    <property type="entry name" value="Sig_transdc_His_kin-like_C"/>
</dbReference>
<dbReference type="EMBL" id="RBXT01000001">
    <property type="protein sequence ID" value="RKT78034.1"/>
    <property type="molecule type" value="Genomic_DNA"/>
</dbReference>
<comment type="catalytic activity">
    <reaction evidence="1">
        <text>ATP + protein L-histidine = ADP + protein N-phospho-L-histidine.</text>
        <dbReference type="EC" id="2.7.13.3"/>
    </reaction>
</comment>
<dbReference type="RefSeq" id="WP_121032189.1">
    <property type="nucleotide sequence ID" value="NZ_RBXT01000001.1"/>
</dbReference>
<accession>A0A495XYU3</accession>
<keyword evidence="5" id="KW-0808">Transferase</keyword>
<dbReference type="Proteomes" id="UP000278440">
    <property type="component" value="Unassembled WGS sequence"/>
</dbReference>
<dbReference type="EC" id="2.7.13.3" evidence="3"/>
<dbReference type="GO" id="GO:0000155">
    <property type="term" value="F:phosphorelay sensor kinase activity"/>
    <property type="evidence" value="ECO:0007669"/>
    <property type="project" value="InterPro"/>
</dbReference>
<keyword evidence="10 11" id="KW-0472">Membrane</keyword>
<dbReference type="InterPro" id="IPR050428">
    <property type="entry name" value="TCS_sensor_his_kinase"/>
</dbReference>
<dbReference type="InterPro" id="IPR003661">
    <property type="entry name" value="HisK_dim/P_dom"/>
</dbReference>
<evidence type="ECO:0000256" key="7">
    <source>
        <dbReference type="ARBA" id="ARBA00022777"/>
    </source>
</evidence>
<evidence type="ECO:0000313" key="14">
    <source>
        <dbReference type="EMBL" id="RKT78034.1"/>
    </source>
</evidence>
<dbReference type="SMART" id="SM00387">
    <property type="entry name" value="HATPase_c"/>
    <property type="match status" value="1"/>
</dbReference>
<protein>
    <recommendedName>
        <fullName evidence="3">histidine kinase</fullName>
        <ecNumber evidence="3">2.7.13.3</ecNumber>
    </recommendedName>
</protein>
<dbReference type="AlphaFoldDB" id="A0A495XYU3"/>
<evidence type="ECO:0000313" key="15">
    <source>
        <dbReference type="Proteomes" id="UP000278440"/>
    </source>
</evidence>
<dbReference type="Pfam" id="PF00672">
    <property type="entry name" value="HAMP"/>
    <property type="match status" value="1"/>
</dbReference>
<dbReference type="SUPFAM" id="SSF158472">
    <property type="entry name" value="HAMP domain-like"/>
    <property type="match status" value="1"/>
</dbReference>
<feature type="domain" description="Histidine kinase" evidence="12">
    <location>
        <begin position="240"/>
        <end position="444"/>
    </location>
</feature>
<keyword evidence="15" id="KW-1185">Reference proteome</keyword>
<evidence type="ECO:0000256" key="11">
    <source>
        <dbReference type="SAM" id="Phobius"/>
    </source>
</evidence>
<dbReference type="Gene3D" id="3.30.565.10">
    <property type="entry name" value="Histidine kinase-like ATPase, C-terminal domain"/>
    <property type="match status" value="1"/>
</dbReference>
<dbReference type="PROSITE" id="PS50885">
    <property type="entry name" value="HAMP"/>
    <property type="match status" value="1"/>
</dbReference>
<gene>
    <name evidence="14" type="ORF">DFJ68_1469</name>
</gene>
<dbReference type="InterPro" id="IPR005467">
    <property type="entry name" value="His_kinase_dom"/>
</dbReference>
<organism evidence="14 15">
    <name type="scientific">Terracoccus luteus</name>
    <dbReference type="NCBI Taxonomy" id="53356"/>
    <lineage>
        <taxon>Bacteria</taxon>
        <taxon>Bacillati</taxon>
        <taxon>Actinomycetota</taxon>
        <taxon>Actinomycetes</taxon>
        <taxon>Micrococcales</taxon>
        <taxon>Intrasporangiaceae</taxon>
        <taxon>Terracoccus</taxon>
    </lineage>
</organism>
<keyword evidence="6 11" id="KW-0812">Transmembrane</keyword>
<evidence type="ECO:0000256" key="10">
    <source>
        <dbReference type="ARBA" id="ARBA00023136"/>
    </source>
</evidence>
<feature type="domain" description="HAMP" evidence="13">
    <location>
        <begin position="180"/>
        <end position="232"/>
    </location>
</feature>
<dbReference type="InterPro" id="IPR003660">
    <property type="entry name" value="HAMP_dom"/>
</dbReference>
<evidence type="ECO:0000259" key="12">
    <source>
        <dbReference type="PROSITE" id="PS50109"/>
    </source>
</evidence>
<dbReference type="InterPro" id="IPR036890">
    <property type="entry name" value="HATPase_C_sf"/>
</dbReference>
<dbReference type="CDD" id="cd06225">
    <property type="entry name" value="HAMP"/>
    <property type="match status" value="1"/>
</dbReference>
<dbReference type="OrthoDB" id="9786919at2"/>
<dbReference type="Pfam" id="PF00512">
    <property type="entry name" value="HisKA"/>
    <property type="match status" value="1"/>
</dbReference>
<evidence type="ECO:0000256" key="2">
    <source>
        <dbReference type="ARBA" id="ARBA00004236"/>
    </source>
</evidence>
<evidence type="ECO:0000259" key="13">
    <source>
        <dbReference type="PROSITE" id="PS50885"/>
    </source>
</evidence>
<dbReference type="Gene3D" id="1.10.287.130">
    <property type="match status" value="1"/>
</dbReference>
<dbReference type="CDD" id="cd00082">
    <property type="entry name" value="HisKA"/>
    <property type="match status" value="1"/>
</dbReference>
<dbReference type="SUPFAM" id="SSF47384">
    <property type="entry name" value="Homodimeric domain of signal transducing histidine kinase"/>
    <property type="match status" value="1"/>
</dbReference>
<keyword evidence="9" id="KW-0902">Two-component regulatory system</keyword>
<dbReference type="InterPro" id="IPR003594">
    <property type="entry name" value="HATPase_dom"/>
</dbReference>
<name>A0A495XYU3_9MICO</name>
<evidence type="ECO:0000256" key="8">
    <source>
        <dbReference type="ARBA" id="ARBA00022989"/>
    </source>
</evidence>
<dbReference type="CDD" id="cd00075">
    <property type="entry name" value="HATPase"/>
    <property type="match status" value="1"/>
</dbReference>